<keyword evidence="3" id="KW-1185">Reference proteome</keyword>
<protein>
    <recommendedName>
        <fullName evidence="4">Lipoprotein</fullName>
    </recommendedName>
</protein>
<evidence type="ECO:0000313" key="3">
    <source>
        <dbReference type="Proteomes" id="UP001430193"/>
    </source>
</evidence>
<evidence type="ECO:0000313" key="2">
    <source>
        <dbReference type="EMBL" id="MBM7131254.1"/>
    </source>
</evidence>
<dbReference type="PROSITE" id="PS51257">
    <property type="entry name" value="PROKAR_LIPOPROTEIN"/>
    <property type="match status" value="1"/>
</dbReference>
<comment type="caution">
    <text evidence="2">The sequence shown here is derived from an EMBL/GenBank/DDBJ whole genome shotgun (WGS) entry which is preliminary data.</text>
</comment>
<dbReference type="EMBL" id="JADIKF010000040">
    <property type="protein sequence ID" value="MBM7131254.1"/>
    <property type="molecule type" value="Genomic_DNA"/>
</dbReference>
<evidence type="ECO:0008006" key="4">
    <source>
        <dbReference type="Google" id="ProtNLM"/>
    </source>
</evidence>
<name>A0ABS2KJY8_9GAMM</name>
<evidence type="ECO:0000256" key="1">
    <source>
        <dbReference type="SAM" id="SignalP"/>
    </source>
</evidence>
<reference evidence="2" key="1">
    <citation type="submission" date="2020-10" db="EMBL/GenBank/DDBJ databases">
        <title>Phylogeny of dyella-like bacteria.</title>
        <authorList>
            <person name="Fu J."/>
        </authorList>
    </citation>
    <scope>NUCLEOTIDE SEQUENCE</scope>
    <source>
        <strain evidence="2">DHON07</strain>
    </source>
</reference>
<dbReference type="NCBIfam" id="NF042415">
    <property type="entry name" value="STY0301_fam"/>
    <property type="match status" value="1"/>
</dbReference>
<proteinExistence type="predicted"/>
<accession>A0ABS2KJY8</accession>
<dbReference type="InterPro" id="IPR049973">
    <property type="entry name" value="STY0301-like"/>
</dbReference>
<organism evidence="2 3">
    <name type="scientific">Dyella mobilis</name>
    <dbReference type="NCBI Taxonomy" id="1849582"/>
    <lineage>
        <taxon>Bacteria</taxon>
        <taxon>Pseudomonadati</taxon>
        <taxon>Pseudomonadota</taxon>
        <taxon>Gammaproteobacteria</taxon>
        <taxon>Lysobacterales</taxon>
        <taxon>Rhodanobacteraceae</taxon>
        <taxon>Dyella</taxon>
    </lineage>
</organism>
<gene>
    <name evidence="2" type="ORF">ISS99_17135</name>
</gene>
<feature type="chain" id="PRO_5046896950" description="Lipoprotein" evidence="1">
    <location>
        <begin position="22"/>
        <end position="112"/>
    </location>
</feature>
<keyword evidence="1" id="KW-0732">Signal</keyword>
<dbReference type="RefSeq" id="WP_204632845.1">
    <property type="nucleotide sequence ID" value="NZ_BSOC01000005.1"/>
</dbReference>
<feature type="signal peptide" evidence="1">
    <location>
        <begin position="1"/>
        <end position="21"/>
    </location>
</feature>
<dbReference type="Proteomes" id="UP001430193">
    <property type="component" value="Unassembled WGS sequence"/>
</dbReference>
<sequence length="112" mass="11829">MSSNKRFAALLILGLSGASCAASPHRFECPAVLTDGKTTHAFAQIELFDKPPQNNGSLMPAETDYGVKWSVSENADIYMVCGYSGTDKTITVHAPGVSLCKGTQSPLAAFCD</sequence>